<proteinExistence type="predicted"/>
<protein>
    <submittedName>
        <fullName evidence="2">Uncharacterized protein</fullName>
    </submittedName>
</protein>
<reference evidence="2 3" key="1">
    <citation type="journal article" date="2015" name="Genome Announc.">
        <title>Draft Genome Sequence of Mycobacterium obuense Strain UC1, Isolated from Patient Sputum.</title>
        <authorList>
            <person name="Greninger A.L."/>
            <person name="Cunningham G."/>
            <person name="Hsu E.D."/>
            <person name="Yu J.M."/>
            <person name="Chiu C.Y."/>
            <person name="Miller S."/>
        </authorList>
    </citation>
    <scope>NUCLEOTIDE SEQUENCE [LARGE SCALE GENOMIC DNA]</scope>
    <source>
        <strain evidence="2 3">UC1</strain>
    </source>
</reference>
<accession>A0A0M2WCV9</accession>
<feature type="compositionally biased region" description="Basic residues" evidence="1">
    <location>
        <begin position="1"/>
        <end position="19"/>
    </location>
</feature>
<name>A0A0M2WCV9_9MYCO</name>
<evidence type="ECO:0000313" key="2">
    <source>
        <dbReference type="EMBL" id="KKO60679.1"/>
    </source>
</evidence>
<organism evidence="2 3">
    <name type="scientific">Mycolicibacterium obuense</name>
    <dbReference type="NCBI Taxonomy" id="1807"/>
    <lineage>
        <taxon>Bacteria</taxon>
        <taxon>Bacillati</taxon>
        <taxon>Actinomycetota</taxon>
        <taxon>Actinomycetes</taxon>
        <taxon>Mycobacteriales</taxon>
        <taxon>Mycobacteriaceae</taxon>
        <taxon>Mycolicibacterium</taxon>
    </lineage>
</organism>
<comment type="caution">
    <text evidence="2">The sequence shown here is derived from an EMBL/GenBank/DDBJ whole genome shotgun (WGS) entry which is preliminary data.</text>
</comment>
<keyword evidence="3" id="KW-1185">Reference proteome</keyword>
<sequence length="68" mass="8031">MVHPRRHLTASPAKGRRERIHSETTEWRTYPLSENSDTMARVPDEEWSLPFRRLATTWTAIAVFSKQH</sequence>
<dbReference type="Proteomes" id="UP000034150">
    <property type="component" value="Unassembled WGS sequence"/>
</dbReference>
<feature type="region of interest" description="Disordered" evidence="1">
    <location>
        <begin position="1"/>
        <end position="23"/>
    </location>
</feature>
<evidence type="ECO:0000313" key="3">
    <source>
        <dbReference type="Proteomes" id="UP000034150"/>
    </source>
</evidence>
<evidence type="ECO:0000256" key="1">
    <source>
        <dbReference type="SAM" id="MobiDB-lite"/>
    </source>
</evidence>
<dbReference type="EMBL" id="LAUZ02000139">
    <property type="protein sequence ID" value="KKO60679.1"/>
    <property type="molecule type" value="Genomic_DNA"/>
</dbReference>
<dbReference type="AlphaFoldDB" id="A0A0M2WCV9"/>
<gene>
    <name evidence="2" type="ORF">WN67_32780</name>
</gene>